<name>A0AAN1PM92_VIBVL</name>
<gene>
    <name evidence="1" type="ORF">FORC53_0776</name>
</gene>
<dbReference type="EMBL" id="CP019290">
    <property type="protein sequence ID" value="AXX59115.1"/>
    <property type="molecule type" value="Genomic_DNA"/>
</dbReference>
<protein>
    <submittedName>
        <fullName evidence="1">Uncharacterized protein</fullName>
    </submittedName>
</protein>
<dbReference type="AlphaFoldDB" id="A0AAN1PM92"/>
<accession>A0AAN1PM92</accession>
<reference evidence="1 2" key="1">
    <citation type="submission" date="2017-01" db="EMBL/GenBank/DDBJ databases">
        <title>Complete Genome Sequence of Vibrio vulnificus FORC_053.</title>
        <authorList>
            <consortium name="Food-borne Pathogen Omics Research Center"/>
            <person name="Chung H.Y."/>
            <person name="Na E.J."/>
            <person name="Song J.S."/>
            <person name="Kim H."/>
            <person name="Lee J.-H."/>
            <person name="Ryu S."/>
            <person name="Choi S.H."/>
        </authorList>
    </citation>
    <scope>NUCLEOTIDE SEQUENCE [LARGE SCALE GENOMIC DNA]</scope>
    <source>
        <strain evidence="1 2">FORC_053</strain>
    </source>
</reference>
<dbReference type="Proteomes" id="UP000263418">
    <property type="component" value="Chromosome 1"/>
</dbReference>
<proteinExistence type="predicted"/>
<evidence type="ECO:0000313" key="1">
    <source>
        <dbReference type="EMBL" id="AXX59115.1"/>
    </source>
</evidence>
<organism evidence="1 2">
    <name type="scientific">Vibrio vulnificus</name>
    <dbReference type="NCBI Taxonomy" id="672"/>
    <lineage>
        <taxon>Bacteria</taxon>
        <taxon>Pseudomonadati</taxon>
        <taxon>Pseudomonadota</taxon>
        <taxon>Gammaproteobacteria</taxon>
        <taxon>Vibrionales</taxon>
        <taxon>Vibrionaceae</taxon>
        <taxon>Vibrio</taxon>
    </lineage>
</organism>
<sequence length="65" mass="7698">MVMVMCFSFWANSFCCVLHPIKKRQNTQNIVRNILKFKKTHTFAKGIGELLINLNKRLRKKEIMS</sequence>
<evidence type="ECO:0000313" key="2">
    <source>
        <dbReference type="Proteomes" id="UP000263418"/>
    </source>
</evidence>